<gene>
    <name evidence="3" type="primary">LOC101715841</name>
</gene>
<evidence type="ECO:0000256" key="1">
    <source>
        <dbReference type="SAM" id="MobiDB-lite"/>
    </source>
</evidence>
<feature type="compositionally biased region" description="Acidic residues" evidence="1">
    <location>
        <begin position="94"/>
        <end position="106"/>
    </location>
</feature>
<dbReference type="AlphaFoldDB" id="A0AAX6QHX7"/>
<sequence>MEPLDGYGYTWLSLGVEKDQEEQQDMRPTAEERKDEEEGVPVPSEAKQREAAEEEKGEKGEELGGGEGQVGTGAPDPIDDRNEESSGSSSSGDQEQEELIPEEDENGRDQQWLLEHTGFTQLQLQELENYLQSNRSPSRPER</sequence>
<evidence type="ECO:0000313" key="2">
    <source>
        <dbReference type="Proteomes" id="UP000694906"/>
    </source>
</evidence>
<protein>
    <submittedName>
        <fullName evidence="3">Homeobox protein Rhox5-like</fullName>
    </submittedName>
</protein>
<evidence type="ECO:0000313" key="3">
    <source>
        <dbReference type="RefSeq" id="XP_004875646.2"/>
    </source>
</evidence>
<accession>A0AAX6QHX7</accession>
<dbReference type="KEGG" id="hgl:101715841"/>
<feature type="compositionally biased region" description="Basic and acidic residues" evidence="1">
    <location>
        <begin position="24"/>
        <end position="33"/>
    </location>
</feature>
<feature type="compositionally biased region" description="Basic and acidic residues" evidence="1">
    <location>
        <begin position="46"/>
        <end position="62"/>
    </location>
</feature>
<organism evidence="2 3">
    <name type="scientific">Heterocephalus glaber</name>
    <name type="common">Naked mole rat</name>
    <dbReference type="NCBI Taxonomy" id="10181"/>
    <lineage>
        <taxon>Eukaryota</taxon>
        <taxon>Metazoa</taxon>
        <taxon>Chordata</taxon>
        <taxon>Craniata</taxon>
        <taxon>Vertebrata</taxon>
        <taxon>Euteleostomi</taxon>
        <taxon>Mammalia</taxon>
        <taxon>Eutheria</taxon>
        <taxon>Euarchontoglires</taxon>
        <taxon>Glires</taxon>
        <taxon>Rodentia</taxon>
        <taxon>Hystricomorpha</taxon>
        <taxon>Bathyergidae</taxon>
        <taxon>Heterocephalus</taxon>
    </lineage>
</organism>
<feature type="region of interest" description="Disordered" evidence="1">
    <location>
        <begin position="1"/>
        <end position="114"/>
    </location>
</feature>
<proteinExistence type="predicted"/>
<dbReference type="Proteomes" id="UP000694906">
    <property type="component" value="Unplaced"/>
</dbReference>
<name>A0AAX6QHX7_HETGA</name>
<dbReference type="GeneID" id="101715841"/>
<dbReference type="RefSeq" id="XP_004875646.2">
    <property type="nucleotide sequence ID" value="XM_004875589.2"/>
</dbReference>
<reference evidence="3" key="1">
    <citation type="submission" date="2025-08" db="UniProtKB">
        <authorList>
            <consortium name="RefSeq"/>
        </authorList>
    </citation>
    <scope>IDENTIFICATION</scope>
</reference>
<feature type="non-terminal residue" evidence="3">
    <location>
        <position position="142"/>
    </location>
</feature>
<keyword evidence="2" id="KW-1185">Reference proteome</keyword>